<dbReference type="InterPro" id="IPR032675">
    <property type="entry name" value="LRR_dom_sf"/>
</dbReference>
<evidence type="ECO:0000313" key="2">
    <source>
        <dbReference type="Proteomes" id="UP000186817"/>
    </source>
</evidence>
<accession>A0A1Q9E4C5</accession>
<protein>
    <submittedName>
        <fullName evidence="1">Leucine-rich repeat-containing protein LOC400891-like</fullName>
    </submittedName>
</protein>
<dbReference type="OrthoDB" id="292937at2759"/>
<keyword evidence="2" id="KW-1185">Reference proteome</keyword>
<dbReference type="Proteomes" id="UP000186817">
    <property type="component" value="Unassembled WGS sequence"/>
</dbReference>
<sequence length="155" mass="16500">MWKEAEGLRCAAIAQAILETSTLEHVDLAAANDITLTGANAIFVAMLGNSSVNSLDLSSKPSCVRNRIVLKEMLIYNKSLKHLNVAGTSLGHEGLQVLARGLMGNTCLLTLDISQNSAGNKGASYIAEVLKVCALEELSMSENRIGKTMAVVNLR</sequence>
<gene>
    <name evidence="1" type="ORF">AK812_SmicGene14916</name>
</gene>
<reference evidence="1 2" key="1">
    <citation type="submission" date="2016-02" db="EMBL/GenBank/DDBJ databases">
        <title>Genome analysis of coral dinoflagellate symbionts highlights evolutionary adaptations to a symbiotic lifestyle.</title>
        <authorList>
            <person name="Aranda M."/>
            <person name="Li Y."/>
            <person name="Liew Y.J."/>
            <person name="Baumgarten S."/>
            <person name="Simakov O."/>
            <person name="Wilson M."/>
            <person name="Piel J."/>
            <person name="Ashoor H."/>
            <person name="Bougouffa S."/>
            <person name="Bajic V.B."/>
            <person name="Ryu T."/>
            <person name="Ravasi T."/>
            <person name="Bayer T."/>
            <person name="Micklem G."/>
            <person name="Kim H."/>
            <person name="Bhak J."/>
            <person name="Lajeunesse T.C."/>
            <person name="Voolstra C.R."/>
        </authorList>
    </citation>
    <scope>NUCLEOTIDE SEQUENCE [LARGE SCALE GENOMIC DNA]</scope>
    <source>
        <strain evidence="1 2">CCMP2467</strain>
    </source>
</reference>
<dbReference type="EMBL" id="LSRX01000269">
    <property type="protein sequence ID" value="OLQ02249.1"/>
    <property type="molecule type" value="Genomic_DNA"/>
</dbReference>
<dbReference type="AlphaFoldDB" id="A0A1Q9E4C5"/>
<dbReference type="PANTHER" id="PTHR24114">
    <property type="entry name" value="LEUCINE RICH REPEAT FAMILY PROTEIN"/>
    <property type="match status" value="1"/>
</dbReference>
<dbReference type="InterPro" id="IPR001611">
    <property type="entry name" value="Leu-rich_rpt"/>
</dbReference>
<dbReference type="Gene3D" id="3.80.10.10">
    <property type="entry name" value="Ribonuclease Inhibitor"/>
    <property type="match status" value="2"/>
</dbReference>
<proteinExistence type="predicted"/>
<dbReference type="SMART" id="SM00368">
    <property type="entry name" value="LRR_RI"/>
    <property type="match status" value="2"/>
</dbReference>
<dbReference type="SUPFAM" id="SSF52047">
    <property type="entry name" value="RNI-like"/>
    <property type="match status" value="1"/>
</dbReference>
<dbReference type="PANTHER" id="PTHR24114:SF50">
    <property type="entry name" value="RNI-LIKE PROTEIN"/>
    <property type="match status" value="1"/>
</dbReference>
<comment type="caution">
    <text evidence="1">The sequence shown here is derived from an EMBL/GenBank/DDBJ whole genome shotgun (WGS) entry which is preliminary data.</text>
</comment>
<dbReference type="InterPro" id="IPR052394">
    <property type="entry name" value="LRR-containing"/>
</dbReference>
<name>A0A1Q9E4C5_SYMMI</name>
<dbReference type="Pfam" id="PF13516">
    <property type="entry name" value="LRR_6"/>
    <property type="match status" value="2"/>
</dbReference>
<evidence type="ECO:0000313" key="1">
    <source>
        <dbReference type="EMBL" id="OLQ02249.1"/>
    </source>
</evidence>
<organism evidence="1 2">
    <name type="scientific">Symbiodinium microadriaticum</name>
    <name type="common">Dinoflagellate</name>
    <name type="synonym">Zooxanthella microadriatica</name>
    <dbReference type="NCBI Taxonomy" id="2951"/>
    <lineage>
        <taxon>Eukaryota</taxon>
        <taxon>Sar</taxon>
        <taxon>Alveolata</taxon>
        <taxon>Dinophyceae</taxon>
        <taxon>Suessiales</taxon>
        <taxon>Symbiodiniaceae</taxon>
        <taxon>Symbiodinium</taxon>
    </lineage>
</organism>